<evidence type="ECO:0008006" key="3">
    <source>
        <dbReference type="Google" id="ProtNLM"/>
    </source>
</evidence>
<dbReference type="EMBL" id="DSXR01000084">
    <property type="protein sequence ID" value="HGS87637.1"/>
    <property type="molecule type" value="Genomic_DNA"/>
</dbReference>
<accession>A0A7C4L049</accession>
<reference evidence="2" key="1">
    <citation type="journal article" date="2020" name="mSystems">
        <title>Genome- and Community-Level Interaction Insights into Carbon Utilization and Element Cycling Functions of Hydrothermarchaeota in Hydrothermal Sediment.</title>
        <authorList>
            <person name="Zhou Z."/>
            <person name="Liu Y."/>
            <person name="Xu W."/>
            <person name="Pan J."/>
            <person name="Luo Z.H."/>
            <person name="Li M."/>
        </authorList>
    </citation>
    <scope>NUCLEOTIDE SEQUENCE [LARGE SCALE GENOMIC DNA]</scope>
    <source>
        <strain evidence="2">SpSt-556</strain>
    </source>
</reference>
<proteinExistence type="predicted"/>
<organism evidence="2">
    <name type="scientific">Bellilinea caldifistulae</name>
    <dbReference type="NCBI Taxonomy" id="360411"/>
    <lineage>
        <taxon>Bacteria</taxon>
        <taxon>Bacillati</taxon>
        <taxon>Chloroflexota</taxon>
        <taxon>Anaerolineae</taxon>
        <taxon>Anaerolineales</taxon>
        <taxon>Anaerolineaceae</taxon>
        <taxon>Bellilinea</taxon>
    </lineage>
</organism>
<feature type="compositionally biased region" description="Basic and acidic residues" evidence="1">
    <location>
        <begin position="194"/>
        <end position="212"/>
    </location>
</feature>
<evidence type="ECO:0000313" key="2">
    <source>
        <dbReference type="EMBL" id="HGS87637.1"/>
    </source>
</evidence>
<feature type="region of interest" description="Disordered" evidence="1">
    <location>
        <begin position="194"/>
        <end position="238"/>
    </location>
</feature>
<evidence type="ECO:0000256" key="1">
    <source>
        <dbReference type="SAM" id="MobiDB-lite"/>
    </source>
</evidence>
<name>A0A7C4L049_9CHLR</name>
<dbReference type="AlphaFoldDB" id="A0A7C4L049"/>
<sequence length="484" mass="55257">MVNISILSHFRDIFHTPARQRPTLQAAFHQPDHLPDFVRDCPAAMRLLDLLGPLHWADFPERNLQRNWGQPAIPFAAFSAACLVKLNEHLVSMGDLRQYLLEHPAFIWLLGFPLVTSRRYRCGFDPQASLPSERHLSRLLRKVPPAAVQFLFRDSARLLLGFFASQGITAGECISLDTKHILAWVKENNPKANLEQRFDNTRQPKGDPDCKLGCKRRRNQRSSHSTPAQTPPSQPLPGSGLSVGEFYWGYGSGTVVTKVPGFGEFLLAELTQTFDQADVSYFFPLMQQTEHILGFRPRFGTFDAAFDAWYVYDYFHRADDPAAFAAVPFVEKGGYKPDQRRFDSQGLPLCKAGLAMPLQFTYRDRTVSIIEHERGKYVCPLIFPHPPGQTCPIQHPNWAKKGCTVTMPTSRGARLRYELDRDSQRYREVYKQRTAVERINSQAFALGIERPWLRSGAAIANLNTLIYTLINLRLYQRLRQQYSC</sequence>
<protein>
    <recommendedName>
        <fullName evidence="3">Transposase</fullName>
    </recommendedName>
</protein>
<comment type="caution">
    <text evidence="2">The sequence shown here is derived from an EMBL/GenBank/DDBJ whole genome shotgun (WGS) entry which is preliminary data.</text>
</comment>
<gene>
    <name evidence="2" type="ORF">ENT17_08460</name>
</gene>